<reference evidence="2" key="1">
    <citation type="submission" date="2023-03" db="EMBL/GenBank/DDBJ databases">
        <title>Chromosome-scale reference genome and RAD-based genetic map of yellow starthistle (Centaurea solstitialis) reveal putative structural variation and QTLs associated with invader traits.</title>
        <authorList>
            <person name="Reatini B."/>
            <person name="Cang F.A."/>
            <person name="Jiang Q."/>
            <person name="Mckibben M.T.W."/>
            <person name="Barker M.S."/>
            <person name="Rieseberg L.H."/>
            <person name="Dlugosch K.M."/>
        </authorList>
    </citation>
    <scope>NUCLEOTIDE SEQUENCE</scope>
    <source>
        <strain evidence="2">CAN-66</strain>
        <tissue evidence="2">Leaf</tissue>
    </source>
</reference>
<evidence type="ECO:0000313" key="3">
    <source>
        <dbReference type="Proteomes" id="UP001172457"/>
    </source>
</evidence>
<organism evidence="2 3">
    <name type="scientific">Centaurea solstitialis</name>
    <name type="common">yellow star-thistle</name>
    <dbReference type="NCBI Taxonomy" id="347529"/>
    <lineage>
        <taxon>Eukaryota</taxon>
        <taxon>Viridiplantae</taxon>
        <taxon>Streptophyta</taxon>
        <taxon>Embryophyta</taxon>
        <taxon>Tracheophyta</taxon>
        <taxon>Spermatophyta</taxon>
        <taxon>Magnoliopsida</taxon>
        <taxon>eudicotyledons</taxon>
        <taxon>Gunneridae</taxon>
        <taxon>Pentapetalae</taxon>
        <taxon>asterids</taxon>
        <taxon>campanulids</taxon>
        <taxon>Asterales</taxon>
        <taxon>Asteraceae</taxon>
        <taxon>Carduoideae</taxon>
        <taxon>Cardueae</taxon>
        <taxon>Centaureinae</taxon>
        <taxon>Centaurea</taxon>
    </lineage>
</organism>
<gene>
    <name evidence="2" type="ORF">OSB04_011966</name>
</gene>
<evidence type="ECO:0000313" key="2">
    <source>
        <dbReference type="EMBL" id="KAJ9557352.1"/>
    </source>
</evidence>
<sequence>MVVVQWGGDDGKNGEGSPEGLVAVRFTGTGGRRRVHRKEVYRSGQKNVAADALSRKGLTKVVRVVRQFVKEYQMCQALQDDTTTSPGLLQQLPIPKEAWMDISIDFVTSLPKIFGKKVFVGLLFEFSSHFIVISSHISQISSHNSRNQLESEVNARVRTRVSSQRGLKARSELESVIKSRSEASVSKQSSVR</sequence>
<dbReference type="EMBL" id="JARYMX010000003">
    <property type="protein sequence ID" value="KAJ9557352.1"/>
    <property type="molecule type" value="Genomic_DNA"/>
</dbReference>
<dbReference type="Proteomes" id="UP001172457">
    <property type="component" value="Chromosome 3"/>
</dbReference>
<feature type="region of interest" description="Disordered" evidence="1">
    <location>
        <begin position="1"/>
        <end position="22"/>
    </location>
</feature>
<protein>
    <submittedName>
        <fullName evidence="2">Uncharacterized protein</fullName>
    </submittedName>
</protein>
<evidence type="ECO:0000256" key="1">
    <source>
        <dbReference type="SAM" id="MobiDB-lite"/>
    </source>
</evidence>
<dbReference type="AlphaFoldDB" id="A0AA38TTK5"/>
<name>A0AA38TTK5_9ASTR</name>
<accession>A0AA38TTK5</accession>
<comment type="caution">
    <text evidence="2">The sequence shown here is derived from an EMBL/GenBank/DDBJ whole genome shotgun (WGS) entry which is preliminary data.</text>
</comment>
<proteinExistence type="predicted"/>
<keyword evidence="3" id="KW-1185">Reference proteome</keyword>